<dbReference type="CDD" id="cd02042">
    <property type="entry name" value="ParAB_family"/>
    <property type="match status" value="1"/>
</dbReference>
<proteinExistence type="predicted"/>
<keyword evidence="3" id="KW-1185">Reference proteome</keyword>
<evidence type="ECO:0000313" key="3">
    <source>
        <dbReference type="Proteomes" id="UP000198775"/>
    </source>
</evidence>
<evidence type="ECO:0000259" key="1">
    <source>
        <dbReference type="Pfam" id="PF13614"/>
    </source>
</evidence>
<dbReference type="InterPro" id="IPR025669">
    <property type="entry name" value="AAA_dom"/>
</dbReference>
<evidence type="ECO:0000313" key="2">
    <source>
        <dbReference type="EMBL" id="SEP17929.1"/>
    </source>
</evidence>
<dbReference type="PANTHER" id="PTHR13696:SF99">
    <property type="entry name" value="COBYRINIC ACID AC-DIAMIDE SYNTHASE"/>
    <property type="match status" value="1"/>
</dbReference>
<reference evidence="3" key="1">
    <citation type="submission" date="2016-10" db="EMBL/GenBank/DDBJ databases">
        <authorList>
            <person name="Varghese N."/>
            <person name="Submissions S."/>
        </authorList>
    </citation>
    <scope>NUCLEOTIDE SEQUENCE [LARGE SCALE GENOMIC DNA]</scope>
    <source>
        <strain evidence="3">IBRC-M 10043</strain>
    </source>
</reference>
<dbReference type="SUPFAM" id="SSF52540">
    <property type="entry name" value="P-loop containing nucleoside triphosphate hydrolases"/>
    <property type="match status" value="1"/>
</dbReference>
<name>A0A1H8VR81_9EURY</name>
<dbReference type="InterPro" id="IPR027417">
    <property type="entry name" value="P-loop_NTPase"/>
</dbReference>
<dbReference type="Pfam" id="PF13614">
    <property type="entry name" value="AAA_31"/>
    <property type="match status" value="1"/>
</dbReference>
<dbReference type="Gene3D" id="3.40.50.300">
    <property type="entry name" value="P-loop containing nucleotide triphosphate hydrolases"/>
    <property type="match status" value="1"/>
</dbReference>
<dbReference type="PANTHER" id="PTHR13696">
    <property type="entry name" value="P-LOOP CONTAINING NUCLEOSIDE TRIPHOSPHATE HYDROLASE"/>
    <property type="match status" value="1"/>
</dbReference>
<protein>
    <submittedName>
        <fullName evidence="2">Chromosome partitioning protein</fullName>
    </submittedName>
</protein>
<feature type="domain" description="AAA" evidence="1">
    <location>
        <begin position="3"/>
        <end position="175"/>
    </location>
</feature>
<dbReference type="InterPro" id="IPR050678">
    <property type="entry name" value="DNA_Partitioning_ATPase"/>
</dbReference>
<dbReference type="EMBL" id="FOCX01000041">
    <property type="protein sequence ID" value="SEP17929.1"/>
    <property type="molecule type" value="Genomic_DNA"/>
</dbReference>
<sequence>MAFGVLKGGFGKTTTSLNTARELARRNGRALVVDLDDNGHMTLNLGFDAAYRGEAWADSDETINHAGEVLLDGQNPEQYIVNVVDGLDLFPAHVDYESVQNALKDATMGTTRLAKNLVEPLLGETYDHIVIDCPANRGKLNDNAMYATNNIIIPLRPENGYESGLTNTLQRLVKEAREYFDLNILAIVPTDLQERVDHQTRDRALLEEMTKREHVAQHVPNFAYLSEDDWAAIDAGEYDGSLPGIRHRRSIDAAHSAGLPLRDYDPDCDQLAHYAELAEIVERGEVAR</sequence>
<gene>
    <name evidence="2" type="ORF">SAMN05216388_10412</name>
</gene>
<organism evidence="2 3">
    <name type="scientific">Halorientalis persicus</name>
    <dbReference type="NCBI Taxonomy" id="1367881"/>
    <lineage>
        <taxon>Archaea</taxon>
        <taxon>Methanobacteriati</taxon>
        <taxon>Methanobacteriota</taxon>
        <taxon>Stenosarchaea group</taxon>
        <taxon>Halobacteria</taxon>
        <taxon>Halobacteriales</taxon>
        <taxon>Haloarculaceae</taxon>
        <taxon>Halorientalis</taxon>
    </lineage>
</organism>
<dbReference type="AlphaFoldDB" id="A0A1H8VR81"/>
<dbReference type="Proteomes" id="UP000198775">
    <property type="component" value="Unassembled WGS sequence"/>
</dbReference>
<accession>A0A1H8VR81</accession>